<evidence type="ECO:0000256" key="5">
    <source>
        <dbReference type="ARBA" id="ARBA00023136"/>
    </source>
</evidence>
<evidence type="ECO:0000256" key="4">
    <source>
        <dbReference type="ARBA" id="ARBA00022989"/>
    </source>
</evidence>
<comment type="subcellular location">
    <subcellularLocation>
        <location evidence="1">Cell membrane</location>
        <topology evidence="1">Multi-pass membrane protein</topology>
    </subcellularLocation>
</comment>
<evidence type="ECO:0000256" key="3">
    <source>
        <dbReference type="ARBA" id="ARBA00022692"/>
    </source>
</evidence>
<organism evidence="7 8">
    <name type="scientific">Caldalkalibacillus uzonensis</name>
    <dbReference type="NCBI Taxonomy" id="353224"/>
    <lineage>
        <taxon>Bacteria</taxon>
        <taxon>Bacillati</taxon>
        <taxon>Bacillota</taxon>
        <taxon>Bacilli</taxon>
        <taxon>Bacillales</taxon>
        <taxon>Bacillaceae</taxon>
        <taxon>Caldalkalibacillus</taxon>
    </lineage>
</organism>
<comment type="caution">
    <text evidence="7">The sequence shown here is derived from an EMBL/GenBank/DDBJ whole genome shotgun (WGS) entry which is preliminary data.</text>
</comment>
<proteinExistence type="predicted"/>
<keyword evidence="3 6" id="KW-0812">Transmembrane</keyword>
<feature type="transmembrane region" description="Helical" evidence="6">
    <location>
        <begin position="101"/>
        <end position="123"/>
    </location>
</feature>
<feature type="transmembrane region" description="Helical" evidence="6">
    <location>
        <begin position="313"/>
        <end position="330"/>
    </location>
</feature>
<dbReference type="Proteomes" id="UP001232445">
    <property type="component" value="Unassembled WGS sequence"/>
</dbReference>
<dbReference type="Pfam" id="PF02653">
    <property type="entry name" value="BPD_transp_2"/>
    <property type="match status" value="1"/>
</dbReference>
<dbReference type="EMBL" id="JAUSUQ010000010">
    <property type="protein sequence ID" value="MDQ0339930.1"/>
    <property type="molecule type" value="Genomic_DNA"/>
</dbReference>
<evidence type="ECO:0000313" key="7">
    <source>
        <dbReference type="EMBL" id="MDQ0339930.1"/>
    </source>
</evidence>
<feature type="transmembrane region" description="Helical" evidence="6">
    <location>
        <begin position="130"/>
        <end position="151"/>
    </location>
</feature>
<dbReference type="InterPro" id="IPR043428">
    <property type="entry name" value="LivM-like"/>
</dbReference>
<keyword evidence="8" id="KW-1185">Reference proteome</keyword>
<evidence type="ECO:0000256" key="2">
    <source>
        <dbReference type="ARBA" id="ARBA00022475"/>
    </source>
</evidence>
<name>A0ABU0CWN9_9BACI</name>
<keyword evidence="4 6" id="KW-1133">Transmembrane helix</keyword>
<keyword evidence="2" id="KW-1003">Cell membrane</keyword>
<accession>A0ABU0CWN9</accession>
<dbReference type="PANTHER" id="PTHR30482:SF5">
    <property type="entry name" value="ABC TRANSPORTER PERMEASE PROTEIN"/>
    <property type="match status" value="1"/>
</dbReference>
<sequence length="356" mass="38991">MRNPFALECGEFKVSYKQDMALYKNVRVRRRVLLVMAFFILYPLLASNYYISLATLAAMAAIGAIGLNILTGYTGLISIGVGAFLGVGGYATALLTTKVGLSFWIAVPLAGLITAAVGAIFGIPSLRLKGLYLAMATLAAQVIILFLIVNWESLTNGTAGLIVQRPELFGFTFSSEISYYYLVLAVLTGTAVFTMNLFRTRVGRAFVAIRDRDLAAEVMGINLFRYKIYAFAISSFFIGIAGALMAHYSRVIGPEHYDIGVSIAYLAMILIGGLGSVIGSIFGAVFITLLPVVLREGIAFLSPWVPGLADHYAGIRELVFGLIIILFLIYEPEGLNKIWRNIKDYFKLWPFSYSKK</sequence>
<keyword evidence="5 6" id="KW-0472">Membrane</keyword>
<dbReference type="InterPro" id="IPR001851">
    <property type="entry name" value="ABC_transp_permease"/>
</dbReference>
<feature type="transmembrane region" description="Helical" evidence="6">
    <location>
        <begin position="228"/>
        <end position="248"/>
    </location>
</feature>
<feature type="transmembrane region" description="Helical" evidence="6">
    <location>
        <begin position="263"/>
        <end position="292"/>
    </location>
</feature>
<protein>
    <submittedName>
        <fullName evidence="7">Branched-chain amino acid transport system permease protein</fullName>
    </submittedName>
</protein>
<feature type="transmembrane region" description="Helical" evidence="6">
    <location>
        <begin position="28"/>
        <end position="45"/>
    </location>
</feature>
<reference evidence="7 8" key="1">
    <citation type="submission" date="2023-07" db="EMBL/GenBank/DDBJ databases">
        <title>Genomic Encyclopedia of Type Strains, Phase IV (KMG-IV): sequencing the most valuable type-strain genomes for metagenomic binning, comparative biology and taxonomic classification.</title>
        <authorList>
            <person name="Goeker M."/>
        </authorList>
    </citation>
    <scope>NUCLEOTIDE SEQUENCE [LARGE SCALE GENOMIC DNA]</scope>
    <source>
        <strain evidence="7 8">DSM 17740</strain>
    </source>
</reference>
<evidence type="ECO:0000256" key="1">
    <source>
        <dbReference type="ARBA" id="ARBA00004651"/>
    </source>
</evidence>
<evidence type="ECO:0000256" key="6">
    <source>
        <dbReference type="SAM" id="Phobius"/>
    </source>
</evidence>
<feature type="transmembrane region" description="Helical" evidence="6">
    <location>
        <begin position="179"/>
        <end position="198"/>
    </location>
</feature>
<dbReference type="RefSeq" id="WP_307340674.1">
    <property type="nucleotide sequence ID" value="NZ_JAUSUQ010000010.1"/>
</dbReference>
<dbReference type="PANTHER" id="PTHR30482">
    <property type="entry name" value="HIGH-AFFINITY BRANCHED-CHAIN AMINO ACID TRANSPORT SYSTEM PERMEASE"/>
    <property type="match status" value="1"/>
</dbReference>
<gene>
    <name evidence="7" type="ORF">J2S00_002725</name>
</gene>
<dbReference type="CDD" id="cd06581">
    <property type="entry name" value="TM_PBP1_LivM_like"/>
    <property type="match status" value="1"/>
</dbReference>
<evidence type="ECO:0000313" key="8">
    <source>
        <dbReference type="Proteomes" id="UP001232445"/>
    </source>
</evidence>